<dbReference type="Pfam" id="PF12697">
    <property type="entry name" value="Abhydrolase_6"/>
    <property type="match status" value="1"/>
</dbReference>
<name>A0A937RAS1_9ACTN</name>
<evidence type="ECO:0000259" key="1">
    <source>
        <dbReference type="Pfam" id="PF12697"/>
    </source>
</evidence>
<dbReference type="RefSeq" id="WP_203031751.1">
    <property type="nucleotide sequence ID" value="NZ_JAEACQ010000195.1"/>
</dbReference>
<accession>A0A937RAS1</accession>
<keyword evidence="3" id="KW-1185">Reference proteome</keyword>
<comment type="caution">
    <text evidence="2">The sequence shown here is derived from an EMBL/GenBank/DDBJ whole genome shotgun (WGS) entry which is preliminary data.</text>
</comment>
<evidence type="ECO:0000313" key="3">
    <source>
        <dbReference type="Proteomes" id="UP000604475"/>
    </source>
</evidence>
<dbReference type="EMBL" id="JAEACQ010000195">
    <property type="protein sequence ID" value="MBL7628743.1"/>
    <property type="molecule type" value="Genomic_DNA"/>
</dbReference>
<organism evidence="2 3">
    <name type="scientific">Frankia nepalensis</name>
    <dbReference type="NCBI Taxonomy" id="1836974"/>
    <lineage>
        <taxon>Bacteria</taxon>
        <taxon>Bacillati</taxon>
        <taxon>Actinomycetota</taxon>
        <taxon>Actinomycetes</taxon>
        <taxon>Frankiales</taxon>
        <taxon>Frankiaceae</taxon>
        <taxon>Frankia</taxon>
    </lineage>
</organism>
<keyword evidence="2" id="KW-0378">Hydrolase</keyword>
<dbReference type="AlphaFoldDB" id="A0A937RAS1"/>
<dbReference type="SUPFAM" id="SSF53474">
    <property type="entry name" value="alpha/beta-Hydrolases"/>
    <property type="match status" value="1"/>
</dbReference>
<gene>
    <name evidence="2" type="ORF">I7412_16600</name>
</gene>
<dbReference type="InterPro" id="IPR029058">
    <property type="entry name" value="AB_hydrolase_fold"/>
</dbReference>
<feature type="non-terminal residue" evidence="2">
    <location>
        <position position="1"/>
    </location>
</feature>
<feature type="domain" description="AB hydrolase-1" evidence="1">
    <location>
        <begin position="21"/>
        <end position="216"/>
    </location>
</feature>
<dbReference type="GO" id="GO:0016787">
    <property type="term" value="F:hydrolase activity"/>
    <property type="evidence" value="ECO:0007669"/>
    <property type="project" value="UniProtKB-KW"/>
</dbReference>
<dbReference type="InterPro" id="IPR000073">
    <property type="entry name" value="AB_hydrolase_1"/>
</dbReference>
<reference evidence="2" key="1">
    <citation type="submission" date="2020-12" db="EMBL/GenBank/DDBJ databases">
        <title>Genomic characterization of non-nitrogen-fixing Frankia strains.</title>
        <authorList>
            <person name="Carlos-Shanley C."/>
            <person name="Guerra T."/>
            <person name="Hahn D."/>
        </authorList>
    </citation>
    <scope>NUCLEOTIDE SEQUENCE</scope>
    <source>
        <strain evidence="2">CN6</strain>
    </source>
</reference>
<dbReference type="Proteomes" id="UP000604475">
    <property type="component" value="Unassembled WGS sequence"/>
</dbReference>
<evidence type="ECO:0000313" key="2">
    <source>
        <dbReference type="EMBL" id="MBL7628743.1"/>
    </source>
</evidence>
<sequence length="230" mass="24549">GRGAVFFYNHPAPGGGARPPTAVTMDYPTDPAAGLDRYADAAVDAIEAGGGEGPLVVVAQSLGGFIAPLVCARVDVDLLVLLNAMVPRPGESAQAWWDNVGHEAARAADAARAGRTPDADFDARVEFFHDVPARIVEEAFAGPPPHGPSETMFVEPWPLPAWPAVPTRFLQGRDDRFFPLAFQRRVVAERLGPTVPFDELPGGHLTALSQPAALAARLDTYQRELALARR</sequence>
<protein>
    <submittedName>
        <fullName evidence="2">Alpha/beta hydrolase</fullName>
    </submittedName>
</protein>
<proteinExistence type="predicted"/>
<dbReference type="Gene3D" id="3.40.50.1820">
    <property type="entry name" value="alpha/beta hydrolase"/>
    <property type="match status" value="1"/>
</dbReference>